<keyword evidence="2" id="KW-0812">Transmembrane</keyword>
<sequence length="186" mass="20685">MAGSHTVNADSAKPGKKVRVKKARKNRKPAVQADQGGEIYNGVNTLDEPSAKWGWHRIGNGVIQICGWLGVVLLLAFNFGNHRGHVETIWLIGLAVVIALGLIIFALKPDLNQVRKVTANNQPQGYVERDWNYDQKHLTGVYTELSDSQLRSLNYDPELVRRTREQEQARHIAAPAATTTAVIEEQ</sequence>
<keyword evidence="2" id="KW-0472">Membrane</keyword>
<dbReference type="PATRIC" id="fig|1125779.3.peg.845"/>
<organism evidence="3 4">
    <name type="scientific">Corynebacterium pyruviciproducens ATCC BAA-1742</name>
    <dbReference type="NCBI Taxonomy" id="1125779"/>
    <lineage>
        <taxon>Bacteria</taxon>
        <taxon>Bacillati</taxon>
        <taxon>Actinomycetota</taxon>
        <taxon>Actinomycetes</taxon>
        <taxon>Mycobacteriales</taxon>
        <taxon>Corynebacteriaceae</taxon>
        <taxon>Corynebacterium</taxon>
    </lineage>
</organism>
<dbReference type="eggNOG" id="ENOG5033KSB">
    <property type="taxonomic scope" value="Bacteria"/>
</dbReference>
<accession>S2Z6P3</accession>
<gene>
    <name evidence="3" type="ORF">HMPREF1219_00860</name>
</gene>
<feature type="region of interest" description="Disordered" evidence="1">
    <location>
        <begin position="1"/>
        <end position="34"/>
    </location>
</feature>
<evidence type="ECO:0000256" key="1">
    <source>
        <dbReference type="SAM" id="MobiDB-lite"/>
    </source>
</evidence>
<feature type="compositionally biased region" description="Basic residues" evidence="1">
    <location>
        <begin position="14"/>
        <end position="28"/>
    </location>
</feature>
<dbReference type="HOGENOM" id="CLU_127546_0_0_11"/>
<evidence type="ECO:0000313" key="3">
    <source>
        <dbReference type="EMBL" id="EPD69915.1"/>
    </source>
</evidence>
<keyword evidence="2" id="KW-1133">Transmembrane helix</keyword>
<protein>
    <recommendedName>
        <fullName evidence="5">DUF2631 domain-containing protein</fullName>
    </recommendedName>
</protein>
<feature type="transmembrane region" description="Helical" evidence="2">
    <location>
        <begin position="58"/>
        <end position="77"/>
    </location>
</feature>
<name>S2Z6P3_9CORY</name>
<reference evidence="3 4" key="1">
    <citation type="submission" date="2013-05" db="EMBL/GenBank/DDBJ databases">
        <title>The Genome Sequence of Corynebacterium pyruviciproducens 1773O (ATCC BAA-1742).</title>
        <authorList>
            <consortium name="The Broad Institute Genomics Platform"/>
            <person name="Earl A."/>
            <person name="Ward D."/>
            <person name="Feldgarden M."/>
            <person name="Gevers D."/>
            <person name="Tong J."/>
            <person name="Walker B."/>
            <person name="Young S."/>
            <person name="Zeng Q."/>
            <person name="Gargeya S."/>
            <person name="Fitzgerald M."/>
            <person name="Haas B."/>
            <person name="Abouelleil A."/>
            <person name="Allen A.W."/>
            <person name="Alvarado L."/>
            <person name="Arachchi H.M."/>
            <person name="Berlin A.M."/>
            <person name="Chapman S.B."/>
            <person name="Gainer-Dewar J."/>
            <person name="Goldberg J."/>
            <person name="Griggs A."/>
            <person name="Gujja S."/>
            <person name="Hansen M."/>
            <person name="Howarth C."/>
            <person name="Imamovic A."/>
            <person name="Ireland A."/>
            <person name="Larimer J."/>
            <person name="McCowan C."/>
            <person name="Murphy C."/>
            <person name="Pearson M."/>
            <person name="Poon T.W."/>
            <person name="Priest M."/>
            <person name="Roberts A."/>
            <person name="Saif S."/>
            <person name="Shea T."/>
            <person name="Sisk P."/>
            <person name="Sykes S."/>
            <person name="Wortman J."/>
            <person name="Nusbaum C."/>
            <person name="Birren B."/>
        </authorList>
    </citation>
    <scope>NUCLEOTIDE SEQUENCE [LARGE SCALE GENOMIC DNA]</scope>
    <source>
        <strain evidence="3 4">ATCC BAA-1742</strain>
    </source>
</reference>
<proteinExistence type="predicted"/>
<dbReference type="Pfam" id="PF10939">
    <property type="entry name" value="DUF2631"/>
    <property type="match status" value="1"/>
</dbReference>
<dbReference type="InterPro" id="IPR024341">
    <property type="entry name" value="DUF2631"/>
</dbReference>
<dbReference type="AlphaFoldDB" id="S2Z6P3"/>
<feature type="transmembrane region" description="Helical" evidence="2">
    <location>
        <begin position="89"/>
        <end position="107"/>
    </location>
</feature>
<evidence type="ECO:0000256" key="2">
    <source>
        <dbReference type="SAM" id="Phobius"/>
    </source>
</evidence>
<dbReference type="STRING" id="1125779.HMPREF1219_00860"/>
<evidence type="ECO:0000313" key="4">
    <source>
        <dbReference type="Proteomes" id="UP000014408"/>
    </source>
</evidence>
<comment type="caution">
    <text evidence="3">The sequence shown here is derived from an EMBL/GenBank/DDBJ whole genome shotgun (WGS) entry which is preliminary data.</text>
</comment>
<evidence type="ECO:0008006" key="5">
    <source>
        <dbReference type="Google" id="ProtNLM"/>
    </source>
</evidence>
<dbReference type="Proteomes" id="UP000014408">
    <property type="component" value="Unassembled WGS sequence"/>
</dbReference>
<keyword evidence="4" id="KW-1185">Reference proteome</keyword>
<dbReference type="EMBL" id="ATBY01000010">
    <property type="protein sequence ID" value="EPD69915.1"/>
    <property type="molecule type" value="Genomic_DNA"/>
</dbReference>